<dbReference type="EMBL" id="LHQQ01000315">
    <property type="protein sequence ID" value="KOS37508.1"/>
    <property type="molecule type" value="Genomic_DNA"/>
</dbReference>
<dbReference type="Proteomes" id="UP000037696">
    <property type="component" value="Unassembled WGS sequence"/>
</dbReference>
<evidence type="ECO:0000313" key="1">
    <source>
        <dbReference type="EMBL" id="KOS37508.1"/>
    </source>
</evidence>
<feature type="non-terminal residue" evidence="1">
    <location>
        <position position="37"/>
    </location>
</feature>
<comment type="caution">
    <text evidence="1">The sequence shown here is derived from an EMBL/GenBank/DDBJ whole genome shotgun (WGS) entry which is preliminary data.</text>
</comment>
<protein>
    <submittedName>
        <fullName evidence="1">Uncharacterized protein</fullName>
    </submittedName>
</protein>
<sequence length="37" mass="4180">MVRTMSLGFMRHFQRLNVAFSRGLLQPAPGLVSYKLG</sequence>
<name>A0A0M8NRY6_9EURO</name>
<dbReference type="OrthoDB" id="10487633at2759"/>
<evidence type="ECO:0000313" key="2">
    <source>
        <dbReference type="Proteomes" id="UP000037696"/>
    </source>
</evidence>
<accession>A0A0M8NRY6</accession>
<dbReference type="AlphaFoldDB" id="A0A0M8NRY6"/>
<reference evidence="1 2" key="1">
    <citation type="submission" date="2015-08" db="EMBL/GenBank/DDBJ databases">
        <title>Genome sequencing of Penicillium nordicum.</title>
        <authorList>
            <person name="Nguyen H.D."/>
            <person name="Seifert K.A."/>
        </authorList>
    </citation>
    <scope>NUCLEOTIDE SEQUENCE [LARGE SCALE GENOMIC DNA]</scope>
    <source>
        <strain evidence="1 2">DAOMC 185683</strain>
    </source>
</reference>
<keyword evidence="2" id="KW-1185">Reference proteome</keyword>
<organism evidence="1 2">
    <name type="scientific">Penicillium nordicum</name>
    <dbReference type="NCBI Taxonomy" id="229535"/>
    <lineage>
        <taxon>Eukaryota</taxon>
        <taxon>Fungi</taxon>
        <taxon>Dikarya</taxon>
        <taxon>Ascomycota</taxon>
        <taxon>Pezizomycotina</taxon>
        <taxon>Eurotiomycetes</taxon>
        <taxon>Eurotiomycetidae</taxon>
        <taxon>Eurotiales</taxon>
        <taxon>Aspergillaceae</taxon>
        <taxon>Penicillium</taxon>
    </lineage>
</organism>
<gene>
    <name evidence="1" type="ORF">ACN38_g11697</name>
</gene>
<proteinExistence type="predicted"/>